<reference evidence="12" key="1">
    <citation type="submission" date="2017-02" db="UniProtKB">
        <authorList>
            <consortium name="WormBaseParasite"/>
        </authorList>
    </citation>
    <scope>IDENTIFICATION</scope>
</reference>
<dbReference type="SUPFAM" id="SSF47874">
    <property type="entry name" value="Annexin"/>
    <property type="match status" value="1"/>
</dbReference>
<comment type="domain">
    <text evidence="10">A pair of annexin repeats may form one binding site for calcium and phospholipid.</text>
</comment>
<evidence type="ECO:0000256" key="9">
    <source>
        <dbReference type="ARBA" id="ARBA00023302"/>
    </source>
</evidence>
<sequence length="498" mass="53591">MAGYPPPVGFNINPDAPVGYPPQGPMGYPPQGVYPPQGGQMGYPPQSQMGYPPQSQMGYPPQGPMGQLPPQGQMGYPPYGGQPGYGGAPLPQGGPASGYGASQPMGSGYGAGALGDPSGPYGGGAAVGSFSAYYSGRPTVVPMPNFNPGQDAEDLRKAMRGMGTDEGRIIGVLSKRTSNQRSEIAKKYKASFGKDLEKHLKSELSGKFEDLVLLSLESLPGMLATTMYQAMKGVGTDEQLLIQALVPYSNSIVGEISKAYHTKYGRDVVEDIRGDTSGDFEKILVALLQAQREERTPVSVNSAAADAEALYKAGENRLGTEEAVFTRILTQRSFEQIRAIAQSYQQKYGKSLESAIKKETSGNYKDTMVSIVNNVVMTIVAKSMEGSISDVCLLSCFKVRYAEDKNALLAAWLYESMVGMGTRDKSLMQLVLGRCEVRRIRPFVATIPISLVLTAELFIDLQDVKEAYQRKYGKSLVKAIENDTSGDYKRMLVALVGP</sequence>
<evidence type="ECO:0000256" key="8">
    <source>
        <dbReference type="ARBA" id="ARBA00023216"/>
    </source>
</evidence>
<evidence type="ECO:0000256" key="11">
    <source>
        <dbReference type="SAM" id="MobiDB-lite"/>
    </source>
</evidence>
<dbReference type="Gene3D" id="1.10.220.10">
    <property type="entry name" value="Annexin"/>
    <property type="match status" value="4"/>
</dbReference>
<dbReference type="GO" id="GO:0005737">
    <property type="term" value="C:cytoplasm"/>
    <property type="evidence" value="ECO:0007669"/>
    <property type="project" value="TreeGrafter"/>
</dbReference>
<comment type="subcellular location">
    <subcellularLocation>
        <location evidence="1">Secreted</location>
    </subcellularLocation>
</comment>
<evidence type="ECO:0000313" key="12">
    <source>
        <dbReference type="WBParaSite" id="TASK_0000347501-mRNA-1"/>
    </source>
</evidence>
<dbReference type="PROSITE" id="PS51897">
    <property type="entry name" value="ANNEXIN_2"/>
    <property type="match status" value="4"/>
</dbReference>
<dbReference type="GO" id="GO:0005544">
    <property type="term" value="F:calcium-dependent phospholipid binding"/>
    <property type="evidence" value="ECO:0007669"/>
    <property type="project" value="UniProtKB-KW"/>
</dbReference>
<evidence type="ECO:0000256" key="5">
    <source>
        <dbReference type="ARBA" id="ARBA00022723"/>
    </source>
</evidence>
<dbReference type="InterPro" id="IPR018252">
    <property type="entry name" value="Annexin_repeat_CS"/>
</dbReference>
<dbReference type="FunFam" id="1.10.220.10:FF:000005">
    <property type="entry name" value="Annexin"/>
    <property type="match status" value="1"/>
</dbReference>
<evidence type="ECO:0000256" key="10">
    <source>
        <dbReference type="RuleBase" id="RU003540"/>
    </source>
</evidence>
<evidence type="ECO:0000256" key="3">
    <source>
        <dbReference type="ARBA" id="ARBA00011738"/>
    </source>
</evidence>
<keyword evidence="7 10" id="KW-0106">Calcium</keyword>
<dbReference type="FunFam" id="1.10.220.10:FF:000004">
    <property type="entry name" value="Annexin"/>
    <property type="match status" value="1"/>
</dbReference>
<dbReference type="PRINTS" id="PR00196">
    <property type="entry name" value="ANNEXIN"/>
</dbReference>
<dbReference type="GO" id="GO:0012506">
    <property type="term" value="C:vesicle membrane"/>
    <property type="evidence" value="ECO:0007669"/>
    <property type="project" value="TreeGrafter"/>
</dbReference>
<proteinExistence type="inferred from homology"/>
<dbReference type="GO" id="GO:0001786">
    <property type="term" value="F:phosphatidylserine binding"/>
    <property type="evidence" value="ECO:0007669"/>
    <property type="project" value="TreeGrafter"/>
</dbReference>
<evidence type="ECO:0000256" key="6">
    <source>
        <dbReference type="ARBA" id="ARBA00022737"/>
    </source>
</evidence>
<keyword evidence="8 10" id="KW-0041">Annexin</keyword>
<dbReference type="PANTHER" id="PTHR10502">
    <property type="entry name" value="ANNEXIN"/>
    <property type="match status" value="1"/>
</dbReference>
<evidence type="ECO:0000256" key="2">
    <source>
        <dbReference type="ARBA" id="ARBA00007831"/>
    </source>
</evidence>
<keyword evidence="6 10" id="KW-0677">Repeat</keyword>
<dbReference type="InterPro" id="IPR018502">
    <property type="entry name" value="Annexin_repeat"/>
</dbReference>
<name>A0A0R3W182_TAEAS</name>
<dbReference type="GO" id="GO:0005509">
    <property type="term" value="F:calcium ion binding"/>
    <property type="evidence" value="ECO:0007669"/>
    <property type="project" value="InterPro"/>
</dbReference>
<feature type="region of interest" description="Disordered" evidence="11">
    <location>
        <begin position="27"/>
        <end position="101"/>
    </location>
</feature>
<dbReference type="GO" id="GO:0005886">
    <property type="term" value="C:plasma membrane"/>
    <property type="evidence" value="ECO:0007669"/>
    <property type="project" value="TreeGrafter"/>
</dbReference>
<keyword evidence="5" id="KW-0479">Metal-binding</keyword>
<keyword evidence="4" id="KW-0964">Secreted</keyword>
<dbReference type="GO" id="GO:0005576">
    <property type="term" value="C:extracellular region"/>
    <property type="evidence" value="ECO:0007669"/>
    <property type="project" value="UniProtKB-SubCell"/>
</dbReference>
<dbReference type="AlphaFoldDB" id="A0A0R3W182"/>
<evidence type="ECO:0000256" key="4">
    <source>
        <dbReference type="ARBA" id="ARBA00022525"/>
    </source>
</evidence>
<dbReference type="InterPro" id="IPR037104">
    <property type="entry name" value="Annexin_sf"/>
</dbReference>
<dbReference type="SMART" id="SM00335">
    <property type="entry name" value="ANX"/>
    <property type="match status" value="4"/>
</dbReference>
<dbReference type="Pfam" id="PF00191">
    <property type="entry name" value="Annexin"/>
    <property type="match status" value="4"/>
</dbReference>
<dbReference type="FunFam" id="1.10.220.10:FF:000002">
    <property type="entry name" value="Annexin"/>
    <property type="match status" value="1"/>
</dbReference>
<protein>
    <recommendedName>
        <fullName evidence="10">Annexin</fullName>
    </recommendedName>
</protein>
<dbReference type="InterPro" id="IPR001464">
    <property type="entry name" value="Annexin"/>
</dbReference>
<organism evidence="12">
    <name type="scientific">Taenia asiatica</name>
    <name type="common">Asian tapeworm</name>
    <dbReference type="NCBI Taxonomy" id="60517"/>
    <lineage>
        <taxon>Eukaryota</taxon>
        <taxon>Metazoa</taxon>
        <taxon>Spiralia</taxon>
        <taxon>Lophotrochozoa</taxon>
        <taxon>Platyhelminthes</taxon>
        <taxon>Cestoda</taxon>
        <taxon>Eucestoda</taxon>
        <taxon>Cyclophyllidea</taxon>
        <taxon>Taeniidae</taxon>
        <taxon>Taenia</taxon>
    </lineage>
</organism>
<comment type="similarity">
    <text evidence="2 10">Belongs to the annexin family.</text>
</comment>
<dbReference type="PROSITE" id="PS00223">
    <property type="entry name" value="ANNEXIN_1"/>
    <property type="match status" value="1"/>
</dbReference>
<accession>A0A0R3W182</accession>
<dbReference type="PANTHER" id="PTHR10502:SF102">
    <property type="entry name" value="ANNEXIN B11"/>
    <property type="match status" value="1"/>
</dbReference>
<dbReference type="WBParaSite" id="TASK_0000347501-mRNA-1">
    <property type="protein sequence ID" value="TASK_0000347501-mRNA-1"/>
    <property type="gene ID" value="TASK_0000347501"/>
</dbReference>
<evidence type="ECO:0000256" key="7">
    <source>
        <dbReference type="ARBA" id="ARBA00022837"/>
    </source>
</evidence>
<keyword evidence="9 10" id="KW-0111">Calcium/phospholipid-binding</keyword>
<feature type="compositionally biased region" description="Low complexity" evidence="11">
    <location>
        <begin position="29"/>
        <end position="79"/>
    </location>
</feature>
<dbReference type="GO" id="GO:0005634">
    <property type="term" value="C:nucleus"/>
    <property type="evidence" value="ECO:0007669"/>
    <property type="project" value="TreeGrafter"/>
</dbReference>
<dbReference type="STRING" id="60517.A0A0R3W182"/>
<evidence type="ECO:0000256" key="1">
    <source>
        <dbReference type="ARBA" id="ARBA00004613"/>
    </source>
</evidence>
<comment type="subunit">
    <text evidence="3">Homodimer.</text>
</comment>